<protein>
    <submittedName>
        <fullName evidence="1">Uncharacterized protein</fullName>
    </submittedName>
</protein>
<dbReference type="AlphaFoldDB" id="A0AAP0EDZ9"/>
<accession>A0AAP0EDZ9</accession>
<gene>
    <name evidence="1" type="ORF">Syun_029867</name>
</gene>
<reference evidence="1 2" key="1">
    <citation type="submission" date="2024-01" db="EMBL/GenBank/DDBJ databases">
        <title>Genome assemblies of Stephania.</title>
        <authorList>
            <person name="Yang L."/>
        </authorList>
    </citation>
    <scope>NUCLEOTIDE SEQUENCE [LARGE SCALE GENOMIC DNA]</scope>
    <source>
        <strain evidence="1">YNDBR</strain>
        <tissue evidence="1">Leaf</tissue>
    </source>
</reference>
<keyword evidence="2" id="KW-1185">Reference proteome</keyword>
<proteinExistence type="predicted"/>
<dbReference type="EMBL" id="JBBNAF010000013">
    <property type="protein sequence ID" value="KAK9087473.1"/>
    <property type="molecule type" value="Genomic_DNA"/>
</dbReference>
<evidence type="ECO:0000313" key="1">
    <source>
        <dbReference type="EMBL" id="KAK9087473.1"/>
    </source>
</evidence>
<comment type="caution">
    <text evidence="1">The sequence shown here is derived from an EMBL/GenBank/DDBJ whole genome shotgun (WGS) entry which is preliminary data.</text>
</comment>
<dbReference type="Proteomes" id="UP001420932">
    <property type="component" value="Unassembled WGS sequence"/>
</dbReference>
<organism evidence="1 2">
    <name type="scientific">Stephania yunnanensis</name>
    <dbReference type="NCBI Taxonomy" id="152371"/>
    <lineage>
        <taxon>Eukaryota</taxon>
        <taxon>Viridiplantae</taxon>
        <taxon>Streptophyta</taxon>
        <taxon>Embryophyta</taxon>
        <taxon>Tracheophyta</taxon>
        <taxon>Spermatophyta</taxon>
        <taxon>Magnoliopsida</taxon>
        <taxon>Ranunculales</taxon>
        <taxon>Menispermaceae</taxon>
        <taxon>Menispermoideae</taxon>
        <taxon>Cissampelideae</taxon>
        <taxon>Stephania</taxon>
    </lineage>
</organism>
<name>A0AAP0EDZ9_9MAGN</name>
<sequence length="66" mass="7195">MTSLARAVTVCWRHCRQGIEDHCHHTIKRNGGVAMGPPYQPITSLGLMPEGVLEGRGDVPPSPFDN</sequence>
<evidence type="ECO:0000313" key="2">
    <source>
        <dbReference type="Proteomes" id="UP001420932"/>
    </source>
</evidence>